<keyword evidence="1" id="KW-0472">Membrane</keyword>
<sequence length="78" mass="8003">MMKWICGFTGLAGGVLVIAGALFTRNKAVTLIGGADGPTSIFIAAKPSPVTSTVLLASGIIIILGTIIIVVRNLKNHK</sequence>
<gene>
    <name evidence="3" type="ORF">DS742_28155</name>
    <name evidence="2" type="ORF">LAD12857_10280</name>
</gene>
<dbReference type="RefSeq" id="WP_117420217.1">
    <property type="nucleotide sequence ID" value="NZ_BRPJ01000017.1"/>
</dbReference>
<keyword evidence="5" id="KW-1185">Reference proteome</keyword>
<dbReference type="Proteomes" id="UP000260680">
    <property type="component" value="Unassembled WGS sequence"/>
</dbReference>
<dbReference type="EMBL" id="QOHO01000140">
    <property type="protein sequence ID" value="RFZ75593.1"/>
    <property type="molecule type" value="Genomic_DNA"/>
</dbReference>
<dbReference type="Proteomes" id="UP001419084">
    <property type="component" value="Unassembled WGS sequence"/>
</dbReference>
<name>A0A3E2N3N8_9FIRM</name>
<organism evidence="3 4">
    <name type="scientific">Lacrimispora amygdalina</name>
    <dbReference type="NCBI Taxonomy" id="253257"/>
    <lineage>
        <taxon>Bacteria</taxon>
        <taxon>Bacillati</taxon>
        <taxon>Bacillota</taxon>
        <taxon>Clostridia</taxon>
        <taxon>Lachnospirales</taxon>
        <taxon>Lachnospiraceae</taxon>
        <taxon>Lacrimispora</taxon>
    </lineage>
</organism>
<keyword evidence="1" id="KW-0812">Transmembrane</keyword>
<dbReference type="EMBL" id="BRPJ01000017">
    <property type="protein sequence ID" value="GLB29105.1"/>
    <property type="molecule type" value="Genomic_DNA"/>
</dbReference>
<accession>A0A3E2N3N8</accession>
<comment type="caution">
    <text evidence="3">The sequence shown here is derived from an EMBL/GenBank/DDBJ whole genome shotgun (WGS) entry which is preliminary data.</text>
</comment>
<evidence type="ECO:0000313" key="2">
    <source>
        <dbReference type="EMBL" id="GLB29105.1"/>
    </source>
</evidence>
<evidence type="ECO:0000313" key="4">
    <source>
        <dbReference type="Proteomes" id="UP000260680"/>
    </source>
</evidence>
<dbReference type="AlphaFoldDB" id="A0A3E2N3N8"/>
<keyword evidence="1" id="KW-1133">Transmembrane helix</keyword>
<evidence type="ECO:0000256" key="1">
    <source>
        <dbReference type="SAM" id="Phobius"/>
    </source>
</evidence>
<evidence type="ECO:0000313" key="5">
    <source>
        <dbReference type="Proteomes" id="UP001419084"/>
    </source>
</evidence>
<feature type="transmembrane region" description="Helical" evidence="1">
    <location>
        <begin position="52"/>
        <end position="71"/>
    </location>
</feature>
<dbReference type="OrthoDB" id="2085884at2"/>
<protein>
    <submittedName>
        <fullName evidence="3">Oxaloacetate decarboxylase</fullName>
    </submittedName>
</protein>
<evidence type="ECO:0000313" key="3">
    <source>
        <dbReference type="EMBL" id="RFZ75593.1"/>
    </source>
</evidence>
<reference evidence="3 4" key="1">
    <citation type="submission" date="2018-07" db="EMBL/GenBank/DDBJ databases">
        <title>New species, Clostridium PI-S10-A1B.</title>
        <authorList>
            <person name="Krishna G."/>
            <person name="Summeta K."/>
            <person name="Shikha S."/>
            <person name="Prabhu P.B."/>
            <person name="Suresh K."/>
        </authorList>
    </citation>
    <scope>NUCLEOTIDE SEQUENCE [LARGE SCALE GENOMIC DNA]</scope>
    <source>
        <strain evidence="3 4">PI-S10-A1B</strain>
    </source>
</reference>
<proteinExistence type="predicted"/>
<reference evidence="2 5" key="2">
    <citation type="journal article" date="2024" name="Int. J. Syst. Evol. Microbiol.">
        <title>Lacrimispora brassicae sp. nov. isolated from fermented cabbage, and proposal of Clostridium indicum Gundawar et al. 2019 and Clostridium methoxybenzovorans Mechichi et al. 1999 as heterotypic synonyms of Lacrimispora amygdalina (Parshina et al. 2003) Haas and Blanchard 2020 and Lacrimispora indolis (McClung and McCoy 1957) Haas and Blanchard 2020, respectively.</title>
        <authorList>
            <person name="Kobayashi H."/>
            <person name="Tanizawa Y."/>
            <person name="Sakamoto M."/>
            <person name="Ohkuma M."/>
            <person name="Tohno M."/>
        </authorList>
    </citation>
    <scope>NUCLEOTIDE SEQUENCE [LARGE SCALE GENOMIC DNA]</scope>
    <source>
        <strain evidence="2 5">DSM 12857</strain>
    </source>
</reference>